<evidence type="ECO:0000313" key="5">
    <source>
        <dbReference type="Proteomes" id="UP001211866"/>
    </source>
</evidence>
<dbReference type="RefSeq" id="WP_165589481.1">
    <property type="nucleotide sequence ID" value="NZ_CAXOJJ010000032.1"/>
</dbReference>
<dbReference type="Proteomes" id="UP000830925">
    <property type="component" value="Chromosome"/>
</dbReference>
<protein>
    <submittedName>
        <fullName evidence="2">Uncharacterized protein</fullName>
    </submittedName>
</protein>
<keyword evidence="5" id="KW-1185">Reference proteome</keyword>
<organism evidence="2 4">
    <name type="scientific">Alcaligenes faecalis</name>
    <dbReference type="NCBI Taxonomy" id="511"/>
    <lineage>
        <taxon>Bacteria</taxon>
        <taxon>Pseudomonadati</taxon>
        <taxon>Pseudomonadota</taxon>
        <taxon>Betaproteobacteria</taxon>
        <taxon>Burkholderiales</taxon>
        <taxon>Alcaligenaceae</taxon>
        <taxon>Alcaligenes</taxon>
    </lineage>
</organism>
<gene>
    <name evidence="3" type="ORF">M2J83_02030</name>
    <name evidence="2" type="ORF">MXF72_16925</name>
</gene>
<reference evidence="3 5" key="2">
    <citation type="submission" date="2022-05" db="EMBL/GenBank/DDBJ databases">
        <title>Complete sequence of strain NY11312.</title>
        <authorList>
            <person name="Zhou D."/>
        </authorList>
    </citation>
    <scope>NUCLEOTIDE SEQUENCE [LARGE SCALE GENOMIC DNA]</scope>
    <source>
        <strain evidence="3 5">NY11312</strain>
    </source>
</reference>
<accession>A0AAE9KPI3</accession>
<dbReference type="Proteomes" id="UP001211866">
    <property type="component" value="Chromosome"/>
</dbReference>
<sequence length="49" mass="5200">MSCPQFPSTFRSPAPRRSLLLASAGQRVLGALCVAGALWLLTAWALGAW</sequence>
<feature type="transmembrane region" description="Helical" evidence="1">
    <location>
        <begin position="28"/>
        <end position="47"/>
    </location>
</feature>
<evidence type="ECO:0000313" key="4">
    <source>
        <dbReference type="Proteomes" id="UP000830925"/>
    </source>
</evidence>
<proteinExistence type="predicted"/>
<keyword evidence="1" id="KW-0812">Transmembrane</keyword>
<reference evidence="2" key="1">
    <citation type="submission" date="2022-04" db="EMBL/GenBank/DDBJ databases">
        <title>Genomic mining of Alcaligenes faecalis D334 producing ectoin and derivatives.</title>
        <authorList>
            <person name="Doan V.T."/>
            <person name="Quach N.T."/>
            <person name="Vu T.-H.-N."/>
            <person name="Phi Q.-T."/>
        </authorList>
    </citation>
    <scope>NUCLEOTIDE SEQUENCE</scope>
    <source>
        <strain evidence="2">D334</strain>
    </source>
</reference>
<name>A0AAE9KPI3_ALCFA</name>
<dbReference type="EMBL" id="CP095873">
    <property type="protein sequence ID" value="UPL21051.1"/>
    <property type="molecule type" value="Genomic_DNA"/>
</dbReference>
<keyword evidence="1" id="KW-0472">Membrane</keyword>
<dbReference type="GeneID" id="60760047"/>
<evidence type="ECO:0000256" key="1">
    <source>
        <dbReference type="SAM" id="Phobius"/>
    </source>
</evidence>
<dbReference type="AlphaFoldDB" id="A0AAE9KPI3"/>
<keyword evidence="1" id="KW-1133">Transmembrane helix</keyword>
<evidence type="ECO:0000313" key="3">
    <source>
        <dbReference type="EMBL" id="WBM38637.1"/>
    </source>
</evidence>
<evidence type="ECO:0000313" key="2">
    <source>
        <dbReference type="EMBL" id="UPL21051.1"/>
    </source>
</evidence>
<dbReference type="EMBL" id="CP096916">
    <property type="protein sequence ID" value="WBM38637.1"/>
    <property type="molecule type" value="Genomic_DNA"/>
</dbReference>